<dbReference type="InParanoid" id="A9THA3"/>
<evidence type="ECO:0000313" key="2">
    <source>
        <dbReference type="EMBL" id="PNR62245.1"/>
    </source>
</evidence>
<feature type="compositionally biased region" description="Polar residues" evidence="1">
    <location>
        <begin position="192"/>
        <end position="211"/>
    </location>
</feature>
<reference evidence="2 4" key="1">
    <citation type="journal article" date="2008" name="Science">
        <title>The Physcomitrella genome reveals evolutionary insights into the conquest of land by plants.</title>
        <authorList>
            <person name="Rensing S."/>
            <person name="Lang D."/>
            <person name="Zimmer A."/>
            <person name="Terry A."/>
            <person name="Salamov A."/>
            <person name="Shapiro H."/>
            <person name="Nishiyama T."/>
            <person name="Perroud P.-F."/>
            <person name="Lindquist E."/>
            <person name="Kamisugi Y."/>
            <person name="Tanahashi T."/>
            <person name="Sakakibara K."/>
            <person name="Fujita T."/>
            <person name="Oishi K."/>
            <person name="Shin-I T."/>
            <person name="Kuroki Y."/>
            <person name="Toyoda A."/>
            <person name="Suzuki Y."/>
            <person name="Hashimoto A."/>
            <person name="Yamaguchi K."/>
            <person name="Sugano A."/>
            <person name="Kohara Y."/>
            <person name="Fujiyama A."/>
            <person name="Anterola A."/>
            <person name="Aoki S."/>
            <person name="Ashton N."/>
            <person name="Barbazuk W.B."/>
            <person name="Barker E."/>
            <person name="Bennetzen J."/>
            <person name="Bezanilla M."/>
            <person name="Blankenship R."/>
            <person name="Cho S.H."/>
            <person name="Dutcher S."/>
            <person name="Estelle M."/>
            <person name="Fawcett J.A."/>
            <person name="Gundlach H."/>
            <person name="Hanada K."/>
            <person name="Heyl A."/>
            <person name="Hicks K.A."/>
            <person name="Hugh J."/>
            <person name="Lohr M."/>
            <person name="Mayer K."/>
            <person name="Melkozernov A."/>
            <person name="Murata T."/>
            <person name="Nelson D."/>
            <person name="Pils B."/>
            <person name="Prigge M."/>
            <person name="Reiss B."/>
            <person name="Renner T."/>
            <person name="Rombauts S."/>
            <person name="Rushton P."/>
            <person name="Sanderfoot A."/>
            <person name="Schween G."/>
            <person name="Shiu S.-H."/>
            <person name="Stueber K."/>
            <person name="Theodoulou F.L."/>
            <person name="Tu H."/>
            <person name="Van de Peer Y."/>
            <person name="Verrier P.J."/>
            <person name="Waters E."/>
            <person name="Wood A."/>
            <person name="Yang L."/>
            <person name="Cove D."/>
            <person name="Cuming A."/>
            <person name="Hasebe M."/>
            <person name="Lucas S."/>
            <person name="Mishler D.B."/>
            <person name="Reski R."/>
            <person name="Grigoriev I."/>
            <person name="Quatrano R.S."/>
            <person name="Boore J.L."/>
        </authorList>
    </citation>
    <scope>NUCLEOTIDE SEQUENCE [LARGE SCALE GENOMIC DNA]</scope>
    <source>
        <strain evidence="3 4">cv. Gransden 2004</strain>
    </source>
</reference>
<dbReference type="HOGENOM" id="CLU_763750_0_0_1"/>
<gene>
    <name evidence="2" type="ORF">PHYPA_000669</name>
</gene>
<dbReference type="Gramene" id="Pp3c1_14810V3.1">
    <property type="protein sequence ID" value="Pp3c1_14810V3.1"/>
    <property type="gene ID" value="Pp3c1_14810"/>
</dbReference>
<accession>A9THA3</accession>
<evidence type="ECO:0000256" key="1">
    <source>
        <dbReference type="SAM" id="MobiDB-lite"/>
    </source>
</evidence>
<feature type="region of interest" description="Disordered" evidence="1">
    <location>
        <begin position="168"/>
        <end position="234"/>
    </location>
</feature>
<dbReference type="Proteomes" id="UP000006727">
    <property type="component" value="Chromosome 1"/>
</dbReference>
<evidence type="ECO:0000313" key="3">
    <source>
        <dbReference type="EnsemblPlants" id="Pp3c1_14810V3.1"/>
    </source>
</evidence>
<evidence type="ECO:0000313" key="4">
    <source>
        <dbReference type="Proteomes" id="UP000006727"/>
    </source>
</evidence>
<sequence>MNQDMFQHDMSIGNESGEEWISIGFAFKDAHAFDCRTRYAVNEGSMDSNQIVGMADRHAATDRRHCKRIQTDWRPFQWTQCVSTAAELAMEDVDMQNADIYSEFRLRVVDGKERFLCLLEPCGRLARSYAGKQSWILHRLRIHKIDDTRNIPDIRVIRKWFGDRNPGSNDKPAISATSKDAAKQSKSRLAATVNQSKSPDLAQVTSRSPSASLREKLPKRIVSGSAPVPADRSVLTQQTTNQTLDVVHTSIQCMYVVRTVADLLIKGLLADYLNLAHSENGRQRTLRRETNAFSEVTSIAPPVDRDGLQHALGSVRGQSKGKKSISEIFRLFEEEMASNPELVGEDNCDCATCVRDFGKLDIK</sequence>
<organism evidence="2">
    <name type="scientific">Physcomitrium patens</name>
    <name type="common">Spreading-leaved earth moss</name>
    <name type="synonym">Physcomitrella patens</name>
    <dbReference type="NCBI Taxonomy" id="3218"/>
    <lineage>
        <taxon>Eukaryota</taxon>
        <taxon>Viridiplantae</taxon>
        <taxon>Streptophyta</taxon>
        <taxon>Embryophyta</taxon>
        <taxon>Bryophyta</taxon>
        <taxon>Bryophytina</taxon>
        <taxon>Bryopsida</taxon>
        <taxon>Funariidae</taxon>
        <taxon>Funariales</taxon>
        <taxon>Funariaceae</taxon>
        <taxon>Physcomitrium</taxon>
    </lineage>
</organism>
<dbReference type="PaxDb" id="3218-PP1S230_37V6.1"/>
<protein>
    <submittedName>
        <fullName evidence="2 3">Uncharacterized protein</fullName>
    </submittedName>
</protein>
<dbReference type="EMBL" id="ABEU02000001">
    <property type="protein sequence ID" value="PNR62245.1"/>
    <property type="molecule type" value="Genomic_DNA"/>
</dbReference>
<dbReference type="EnsemblPlants" id="Pp3c1_14810V3.1">
    <property type="protein sequence ID" value="Pp3c1_14810V3.1"/>
    <property type="gene ID" value="Pp3c1_14810"/>
</dbReference>
<reference evidence="2 4" key="2">
    <citation type="journal article" date="2018" name="Plant J.">
        <title>The Physcomitrella patens chromosome-scale assembly reveals moss genome structure and evolution.</title>
        <authorList>
            <person name="Lang D."/>
            <person name="Ullrich K.K."/>
            <person name="Murat F."/>
            <person name="Fuchs J."/>
            <person name="Jenkins J."/>
            <person name="Haas F.B."/>
            <person name="Piednoel M."/>
            <person name="Gundlach H."/>
            <person name="Van Bel M."/>
            <person name="Meyberg R."/>
            <person name="Vives C."/>
            <person name="Morata J."/>
            <person name="Symeonidi A."/>
            <person name="Hiss M."/>
            <person name="Muchero W."/>
            <person name="Kamisugi Y."/>
            <person name="Saleh O."/>
            <person name="Blanc G."/>
            <person name="Decker E.L."/>
            <person name="van Gessel N."/>
            <person name="Grimwood J."/>
            <person name="Hayes R.D."/>
            <person name="Graham S.W."/>
            <person name="Gunter L.E."/>
            <person name="McDaniel S.F."/>
            <person name="Hoernstein S.N.W."/>
            <person name="Larsson A."/>
            <person name="Li F.W."/>
            <person name="Perroud P.F."/>
            <person name="Phillips J."/>
            <person name="Ranjan P."/>
            <person name="Rokshar D.S."/>
            <person name="Rothfels C.J."/>
            <person name="Schneider L."/>
            <person name="Shu S."/>
            <person name="Stevenson D.W."/>
            <person name="Thummler F."/>
            <person name="Tillich M."/>
            <person name="Villarreal Aguilar J.C."/>
            <person name="Widiez T."/>
            <person name="Wong G.K."/>
            <person name="Wymore A."/>
            <person name="Zhang Y."/>
            <person name="Zimmer A.D."/>
            <person name="Quatrano R.S."/>
            <person name="Mayer K.F.X."/>
            <person name="Goodstein D."/>
            <person name="Casacuberta J.M."/>
            <person name="Vandepoele K."/>
            <person name="Reski R."/>
            <person name="Cuming A.C."/>
            <person name="Tuskan G.A."/>
            <person name="Maumus F."/>
            <person name="Salse J."/>
            <person name="Schmutz J."/>
            <person name="Rensing S.A."/>
        </authorList>
    </citation>
    <scope>NUCLEOTIDE SEQUENCE [LARGE SCALE GENOMIC DNA]</scope>
    <source>
        <strain evidence="3 4">cv. Gransden 2004</strain>
    </source>
</reference>
<proteinExistence type="predicted"/>
<reference evidence="3" key="3">
    <citation type="submission" date="2020-12" db="UniProtKB">
        <authorList>
            <consortium name="EnsemblPlants"/>
        </authorList>
    </citation>
    <scope>IDENTIFICATION</scope>
</reference>
<dbReference type="AlphaFoldDB" id="A9THA3"/>
<name>A9THA3_PHYPA</name>
<keyword evidence="4" id="KW-1185">Reference proteome</keyword>